<accession>A0AAF3E949</accession>
<dbReference type="AlphaFoldDB" id="A0AAF3E949"/>
<proteinExistence type="predicted"/>
<sequence>MIDSFQPSHLYFGGGEPANTKETLEQFIKSDQIKTLSALKTNIPKMILVVDNILNGIGSLLLSFGEEIVQQWERKEREIDVLILHCISNEDIDETFIAQSEVHQVANQIAYGRNGSFKDSKLDSRLKLIRRDDGKGLLIISNEESLLFVDCDYKARRKRGFPESSALRDLLATMSTFLWDLEAIEKEEKFGIKRKQFSEEVIESDIFLQFWASDVWTDSELENDKGSGCQIVRKHEKEVLGKIEEELKTYIKVRKAAGSDRELRIDQVTIFKVLLEILTNKE</sequence>
<evidence type="ECO:0000313" key="2">
    <source>
        <dbReference type="WBParaSite" id="MBELARI_LOCUS1043"/>
    </source>
</evidence>
<name>A0AAF3E949_9BILA</name>
<evidence type="ECO:0000313" key="1">
    <source>
        <dbReference type="Proteomes" id="UP000887575"/>
    </source>
</evidence>
<reference evidence="2" key="1">
    <citation type="submission" date="2024-02" db="UniProtKB">
        <authorList>
            <consortium name="WormBaseParasite"/>
        </authorList>
    </citation>
    <scope>IDENTIFICATION</scope>
</reference>
<dbReference type="WBParaSite" id="MBELARI_LOCUS1043">
    <property type="protein sequence ID" value="MBELARI_LOCUS1043"/>
    <property type="gene ID" value="MBELARI_LOCUS1043"/>
</dbReference>
<protein>
    <submittedName>
        <fullName evidence="2">Uncharacterized protein</fullName>
    </submittedName>
</protein>
<organism evidence="1 2">
    <name type="scientific">Mesorhabditis belari</name>
    <dbReference type="NCBI Taxonomy" id="2138241"/>
    <lineage>
        <taxon>Eukaryota</taxon>
        <taxon>Metazoa</taxon>
        <taxon>Ecdysozoa</taxon>
        <taxon>Nematoda</taxon>
        <taxon>Chromadorea</taxon>
        <taxon>Rhabditida</taxon>
        <taxon>Rhabditina</taxon>
        <taxon>Rhabditomorpha</taxon>
        <taxon>Rhabditoidea</taxon>
        <taxon>Rhabditidae</taxon>
        <taxon>Mesorhabditinae</taxon>
        <taxon>Mesorhabditis</taxon>
    </lineage>
</organism>
<dbReference type="Proteomes" id="UP000887575">
    <property type="component" value="Unassembled WGS sequence"/>
</dbReference>
<keyword evidence="1" id="KW-1185">Reference proteome</keyword>